<reference evidence="13" key="1">
    <citation type="journal article" date="2014" name="PLoS ONE">
        <title>Transcriptome-Based Identification of ABC Transporters in the Western Tarnished Plant Bug Lygus hesperus.</title>
        <authorList>
            <person name="Hull J.J."/>
            <person name="Chaney K."/>
            <person name="Geib S.M."/>
            <person name="Fabrick J.A."/>
            <person name="Brent C.S."/>
            <person name="Walsh D."/>
            <person name="Lavine L.C."/>
        </authorList>
    </citation>
    <scope>NUCLEOTIDE SEQUENCE</scope>
</reference>
<evidence type="ECO:0000256" key="9">
    <source>
        <dbReference type="ARBA" id="ARBA00034074"/>
    </source>
</evidence>
<dbReference type="SMART" id="SM00710">
    <property type="entry name" value="PbH1"/>
    <property type="match status" value="6"/>
</dbReference>
<dbReference type="PROSITE" id="PS00502">
    <property type="entry name" value="POLYGALACTURONASE"/>
    <property type="match status" value="1"/>
</dbReference>
<dbReference type="Gene3D" id="2.160.20.10">
    <property type="entry name" value="Single-stranded right-handed beta-helix, Pectin lyase-like"/>
    <property type="match status" value="1"/>
</dbReference>
<evidence type="ECO:0000256" key="8">
    <source>
        <dbReference type="ARBA" id="ARBA00023316"/>
    </source>
</evidence>
<sequence>MARMRRKFTIIFLIWLVGISDCLDVDDVSDIKTAKKSELISLKTFEVPAGVTLELTNLLPGTVVEFDGILTFGYCEWTGPLIKISGVNVSVVGKPGNLINCEGERWWDGLGTNGGKFKPKFFEMTLNDSTVTGLNVKNSPAHVFSIRDCSNVNVTHVKIDNSEGDVKGGHNTDGFDVNSQNVRISNCWVHNQDDCLAINMGSDVVFEDTVCIGGHGISIGSIGFRPNNIVERVTVKHCEVINSTNGIRIKTKTNATGWVNDVTYEDVLLKNVSQYGILIHGNYQNRVGNMKEDPTPGVPITNLKVSNVRGTVDPMGTNVYVALANASNWTWTNIEVSGGSMESTCQGIPIEVNTEICRQK</sequence>
<dbReference type="EC" id="3.2.1.15" evidence="2"/>
<dbReference type="InterPro" id="IPR012334">
    <property type="entry name" value="Pectin_lyas_fold"/>
</dbReference>
<dbReference type="EMBL" id="GBHO01027513">
    <property type="protein sequence ID" value="JAG16091.1"/>
    <property type="molecule type" value="Transcribed_RNA"/>
</dbReference>
<feature type="chain" id="PRO_5002052738" description="endo-polygalacturonase" evidence="12">
    <location>
        <begin position="23"/>
        <end position="360"/>
    </location>
</feature>
<evidence type="ECO:0000256" key="1">
    <source>
        <dbReference type="ARBA" id="ARBA00008834"/>
    </source>
</evidence>
<dbReference type="GO" id="GO:0045490">
    <property type="term" value="P:pectin catabolic process"/>
    <property type="evidence" value="ECO:0007669"/>
    <property type="project" value="TreeGrafter"/>
</dbReference>
<dbReference type="FunFam" id="2.160.20.10:FF:000002">
    <property type="entry name" value="Endopolygalacturonase D"/>
    <property type="match status" value="1"/>
</dbReference>
<keyword evidence="5 11" id="KW-0378">Hydrolase</keyword>
<keyword evidence="8" id="KW-0961">Cell wall biogenesis/degradation</keyword>
<keyword evidence="6" id="KW-1015">Disulfide bond</keyword>
<accession>A0A0A9X913</accession>
<evidence type="ECO:0000256" key="3">
    <source>
        <dbReference type="ARBA" id="ARBA00022729"/>
    </source>
</evidence>
<evidence type="ECO:0000256" key="2">
    <source>
        <dbReference type="ARBA" id="ARBA00012736"/>
    </source>
</evidence>
<evidence type="ECO:0000256" key="5">
    <source>
        <dbReference type="ARBA" id="ARBA00022801"/>
    </source>
</evidence>
<organism evidence="13">
    <name type="scientific">Lygus hesperus</name>
    <name type="common">Western plant bug</name>
    <dbReference type="NCBI Taxonomy" id="30085"/>
    <lineage>
        <taxon>Eukaryota</taxon>
        <taxon>Metazoa</taxon>
        <taxon>Ecdysozoa</taxon>
        <taxon>Arthropoda</taxon>
        <taxon>Hexapoda</taxon>
        <taxon>Insecta</taxon>
        <taxon>Pterygota</taxon>
        <taxon>Neoptera</taxon>
        <taxon>Paraneoptera</taxon>
        <taxon>Hemiptera</taxon>
        <taxon>Heteroptera</taxon>
        <taxon>Panheteroptera</taxon>
        <taxon>Cimicomorpha</taxon>
        <taxon>Miridae</taxon>
        <taxon>Mirini</taxon>
        <taxon>Lygus</taxon>
    </lineage>
</organism>
<dbReference type="InterPro" id="IPR050434">
    <property type="entry name" value="Glycosyl_hydrlase_28"/>
</dbReference>
<evidence type="ECO:0000256" key="12">
    <source>
        <dbReference type="SAM" id="SignalP"/>
    </source>
</evidence>
<comment type="catalytic activity">
    <reaction evidence="9">
        <text>(1,4-alpha-D-galacturonosyl)n+m + H2O = (1,4-alpha-D-galacturonosyl)n + (1,4-alpha-D-galacturonosyl)m.</text>
        <dbReference type="EC" id="3.2.1.15"/>
    </reaction>
</comment>
<gene>
    <name evidence="13" type="primary">PGG1_5</name>
    <name evidence="13" type="ORF">CM83_11744</name>
</gene>
<dbReference type="SUPFAM" id="SSF51126">
    <property type="entry name" value="Pectin lyase-like"/>
    <property type="match status" value="1"/>
</dbReference>
<dbReference type="GO" id="GO:0004650">
    <property type="term" value="F:polygalacturonase activity"/>
    <property type="evidence" value="ECO:0007669"/>
    <property type="project" value="UniProtKB-EC"/>
</dbReference>
<name>A0A0A9X913_LYGHE</name>
<dbReference type="AlphaFoldDB" id="A0A0A9X913"/>
<evidence type="ECO:0000313" key="13">
    <source>
        <dbReference type="EMBL" id="JAG16091.1"/>
    </source>
</evidence>
<feature type="signal peptide" evidence="12">
    <location>
        <begin position="1"/>
        <end position="22"/>
    </location>
</feature>
<dbReference type="Pfam" id="PF00295">
    <property type="entry name" value="Glyco_hydro_28"/>
    <property type="match status" value="1"/>
</dbReference>
<proteinExistence type="inferred from homology"/>
<dbReference type="InterPro" id="IPR006626">
    <property type="entry name" value="PbH1"/>
</dbReference>
<protein>
    <recommendedName>
        <fullName evidence="2">endo-polygalacturonase</fullName>
        <ecNumber evidence="2">3.2.1.15</ecNumber>
    </recommendedName>
</protein>
<dbReference type="GO" id="GO:0071555">
    <property type="term" value="P:cell wall organization"/>
    <property type="evidence" value="ECO:0007669"/>
    <property type="project" value="UniProtKB-KW"/>
</dbReference>
<reference evidence="13" key="2">
    <citation type="submission" date="2014-07" db="EMBL/GenBank/DDBJ databases">
        <authorList>
            <person name="Hull J."/>
        </authorList>
    </citation>
    <scope>NUCLEOTIDE SEQUENCE</scope>
</reference>
<dbReference type="GO" id="GO:0005576">
    <property type="term" value="C:extracellular region"/>
    <property type="evidence" value="ECO:0007669"/>
    <property type="project" value="TreeGrafter"/>
</dbReference>
<evidence type="ECO:0000256" key="7">
    <source>
        <dbReference type="ARBA" id="ARBA00023295"/>
    </source>
</evidence>
<evidence type="ECO:0000256" key="6">
    <source>
        <dbReference type="ARBA" id="ARBA00023157"/>
    </source>
</evidence>
<feature type="active site" evidence="10">
    <location>
        <position position="215"/>
    </location>
</feature>
<dbReference type="InterPro" id="IPR000743">
    <property type="entry name" value="Glyco_hydro_28"/>
</dbReference>
<dbReference type="PANTHER" id="PTHR31884">
    <property type="entry name" value="POLYGALACTURONASE"/>
    <property type="match status" value="1"/>
</dbReference>
<dbReference type="PANTHER" id="PTHR31884:SF1">
    <property type="entry name" value="POLYGALACTURONASE"/>
    <property type="match status" value="1"/>
</dbReference>
<keyword evidence="4" id="KW-0677">Repeat</keyword>
<comment type="similarity">
    <text evidence="1 11">Belongs to the glycosyl hydrolase 28 family.</text>
</comment>
<dbReference type="InterPro" id="IPR011050">
    <property type="entry name" value="Pectin_lyase_fold/virulence"/>
</dbReference>
<evidence type="ECO:0000256" key="10">
    <source>
        <dbReference type="PROSITE-ProRule" id="PRU10052"/>
    </source>
</evidence>
<keyword evidence="7 11" id="KW-0326">Glycosidase</keyword>
<keyword evidence="3 12" id="KW-0732">Signal</keyword>
<evidence type="ECO:0000256" key="4">
    <source>
        <dbReference type="ARBA" id="ARBA00022737"/>
    </source>
</evidence>
<evidence type="ECO:0000256" key="11">
    <source>
        <dbReference type="RuleBase" id="RU361169"/>
    </source>
</evidence>